<evidence type="ECO:0008006" key="3">
    <source>
        <dbReference type="Google" id="ProtNLM"/>
    </source>
</evidence>
<sequence length="208" mass="23347">MKRQINLVKEFIKMLLIIALLTIIGKANAQVLPDYTAFPKASVGLQLGTQGFGIQGSESFLRFLNARVGFSTTADLSFQYNNRTVQLDRTSVYAIVDWQPLYGRTDWFARKWFVSTGVSYYFSNTVYRQGIGSLPDYYIYMSKFRPYIGTGLGNIRISDNLGLRTDFGWFIPTSAATSTYQNKADKVSTGMRGLLPGLNAGATIYIKF</sequence>
<gene>
    <name evidence="1" type="ORF">FHS11_003168</name>
</gene>
<comment type="caution">
    <text evidence="1">The sequence shown here is derived from an EMBL/GenBank/DDBJ whole genome shotgun (WGS) entry which is preliminary data.</text>
</comment>
<dbReference type="RefSeq" id="WP_096356092.1">
    <property type="nucleotide sequence ID" value="NZ_AP017313.1"/>
</dbReference>
<dbReference type="EMBL" id="JACHWX010000009">
    <property type="protein sequence ID" value="MBB3056742.1"/>
    <property type="molecule type" value="Genomic_DNA"/>
</dbReference>
<dbReference type="OrthoDB" id="790117at2"/>
<protein>
    <recommendedName>
        <fullName evidence="3">Outer membrane protein beta-barrel domain-containing protein</fullName>
    </recommendedName>
</protein>
<keyword evidence="2" id="KW-1185">Reference proteome</keyword>
<reference evidence="1" key="1">
    <citation type="submission" date="2020-08" db="EMBL/GenBank/DDBJ databases">
        <title>Genomic Encyclopedia of Type Strains, Phase III (KMG-III): the genomes of soil and plant-associated and newly described type strains.</title>
        <authorList>
            <person name="Whitman W."/>
        </authorList>
    </citation>
    <scope>NUCLEOTIDE SEQUENCE [LARGE SCALE GENOMIC DNA]</scope>
    <source>
        <strain evidence="1">CECT 8628</strain>
    </source>
</reference>
<organism evidence="1 2">
    <name type="scientific">Mucilaginibacter gotjawali</name>
    <dbReference type="NCBI Taxonomy" id="1550579"/>
    <lineage>
        <taxon>Bacteria</taxon>
        <taxon>Pseudomonadati</taxon>
        <taxon>Bacteroidota</taxon>
        <taxon>Sphingobacteriia</taxon>
        <taxon>Sphingobacteriales</taxon>
        <taxon>Sphingobacteriaceae</taxon>
        <taxon>Mucilaginibacter</taxon>
    </lineage>
</organism>
<accession>A0A839SHC9</accession>
<proteinExistence type="predicted"/>
<dbReference type="AlphaFoldDB" id="A0A839SHC9"/>
<dbReference type="Proteomes" id="UP000539265">
    <property type="component" value="Unassembled WGS sequence"/>
</dbReference>
<dbReference type="Gene3D" id="2.40.160.170">
    <property type="match status" value="1"/>
</dbReference>
<evidence type="ECO:0000313" key="1">
    <source>
        <dbReference type="EMBL" id="MBB3056742.1"/>
    </source>
</evidence>
<name>A0A839SHC9_9SPHI</name>
<evidence type="ECO:0000313" key="2">
    <source>
        <dbReference type="Proteomes" id="UP000539265"/>
    </source>
</evidence>